<evidence type="ECO:0000313" key="1">
    <source>
        <dbReference type="EMBL" id="GGG89155.1"/>
    </source>
</evidence>
<evidence type="ECO:0000313" key="2">
    <source>
        <dbReference type="Proteomes" id="UP000647241"/>
    </source>
</evidence>
<accession>A0A917MBA4</accession>
<reference evidence="1" key="1">
    <citation type="journal article" date="2014" name="Int. J. Syst. Evol. Microbiol.">
        <title>Complete genome sequence of Corynebacterium casei LMG S-19264T (=DSM 44701T), isolated from a smear-ripened cheese.</title>
        <authorList>
            <consortium name="US DOE Joint Genome Institute (JGI-PGF)"/>
            <person name="Walter F."/>
            <person name="Albersmeier A."/>
            <person name="Kalinowski J."/>
            <person name="Ruckert C."/>
        </authorList>
    </citation>
    <scope>NUCLEOTIDE SEQUENCE</scope>
    <source>
        <strain evidence="1">CGMCC 1.12997</strain>
    </source>
</reference>
<proteinExistence type="predicted"/>
<gene>
    <name evidence="1" type="ORF">GCM10011585_36660</name>
</gene>
<name>A0A917MBA4_9BACT</name>
<organism evidence="1 2">
    <name type="scientific">Edaphobacter dinghuensis</name>
    <dbReference type="NCBI Taxonomy" id="1560005"/>
    <lineage>
        <taxon>Bacteria</taxon>
        <taxon>Pseudomonadati</taxon>
        <taxon>Acidobacteriota</taxon>
        <taxon>Terriglobia</taxon>
        <taxon>Terriglobales</taxon>
        <taxon>Acidobacteriaceae</taxon>
        <taxon>Edaphobacter</taxon>
    </lineage>
</organism>
<reference evidence="1" key="2">
    <citation type="submission" date="2020-09" db="EMBL/GenBank/DDBJ databases">
        <authorList>
            <person name="Sun Q."/>
            <person name="Zhou Y."/>
        </authorList>
    </citation>
    <scope>NUCLEOTIDE SEQUENCE</scope>
    <source>
        <strain evidence="1">CGMCC 1.12997</strain>
    </source>
</reference>
<dbReference type="Proteomes" id="UP000647241">
    <property type="component" value="Unassembled WGS sequence"/>
</dbReference>
<dbReference type="EMBL" id="BMGT01000005">
    <property type="protein sequence ID" value="GGG89155.1"/>
    <property type="molecule type" value="Genomic_DNA"/>
</dbReference>
<protein>
    <submittedName>
        <fullName evidence="1">Uncharacterized protein</fullName>
    </submittedName>
</protein>
<keyword evidence="2" id="KW-1185">Reference proteome</keyword>
<dbReference type="AlphaFoldDB" id="A0A917MBA4"/>
<sequence>MDLAVVQSPSAFEYHSWHWFKKIKPCVSMRAAQLLTITKRETGVKVEADLFISRRKDPGILGWLREVGAAVVDNRNEVY</sequence>
<comment type="caution">
    <text evidence="1">The sequence shown here is derived from an EMBL/GenBank/DDBJ whole genome shotgun (WGS) entry which is preliminary data.</text>
</comment>